<evidence type="ECO:0000313" key="8">
    <source>
        <dbReference type="EMBL" id="ALJ57997.1"/>
    </source>
</evidence>
<dbReference type="AlphaFoldDB" id="A0A0P0G743"/>
<dbReference type="PANTHER" id="PTHR43536">
    <property type="entry name" value="MANNOSYLGLYCOPROTEIN ENDO-BETA-MANNOSIDASE"/>
    <property type="match status" value="1"/>
</dbReference>
<organism evidence="8 9">
    <name type="scientific">Bacteroides cellulosilyticus</name>
    <dbReference type="NCBI Taxonomy" id="246787"/>
    <lineage>
        <taxon>Bacteria</taxon>
        <taxon>Pseudomonadati</taxon>
        <taxon>Bacteroidota</taxon>
        <taxon>Bacteroidia</taxon>
        <taxon>Bacteroidales</taxon>
        <taxon>Bacteroidaceae</taxon>
        <taxon>Bacteroides</taxon>
    </lineage>
</organism>
<dbReference type="SUPFAM" id="SSF49785">
    <property type="entry name" value="Galactose-binding domain-like"/>
    <property type="match status" value="1"/>
</dbReference>
<name>A0A0P0G743_9BACE</name>
<dbReference type="SUPFAM" id="SSF49303">
    <property type="entry name" value="beta-Galactosidase/glucuronidase domain"/>
    <property type="match status" value="3"/>
</dbReference>
<dbReference type="Pfam" id="PF22666">
    <property type="entry name" value="Glyco_hydro_2_N2"/>
    <property type="match status" value="1"/>
</dbReference>
<dbReference type="GO" id="GO:0052761">
    <property type="term" value="F:exo-1,4-beta-D-glucosaminidase activity"/>
    <property type="evidence" value="ECO:0007669"/>
    <property type="project" value="UniProtKB-EC"/>
</dbReference>
<dbReference type="InterPro" id="IPR054593">
    <property type="entry name" value="Beta-mannosidase-like_N2"/>
</dbReference>
<dbReference type="Pfam" id="PF18368">
    <property type="entry name" value="Ig_GlcNase"/>
    <property type="match status" value="1"/>
</dbReference>
<dbReference type="Gene3D" id="3.20.20.80">
    <property type="entry name" value="Glycosidases"/>
    <property type="match status" value="1"/>
</dbReference>
<dbReference type="InterPro" id="IPR006103">
    <property type="entry name" value="Glyco_hydro_2_cat"/>
</dbReference>
<evidence type="ECO:0000259" key="5">
    <source>
        <dbReference type="Pfam" id="PF02836"/>
    </source>
</evidence>
<dbReference type="Pfam" id="PF02836">
    <property type="entry name" value="Glyco_hydro_2_C"/>
    <property type="match status" value="1"/>
</dbReference>
<evidence type="ECO:0000313" key="9">
    <source>
        <dbReference type="Proteomes" id="UP000061809"/>
    </source>
</evidence>
<reference evidence="8 9" key="1">
    <citation type="journal article" date="2015" name="Science">
        <title>Genetic determinants of in vivo fitness and diet responsiveness in multiple human gut Bacteroides.</title>
        <authorList>
            <person name="Wu M."/>
            <person name="McNulty N.P."/>
            <person name="Rodionov D.A."/>
            <person name="Khoroshkin M.S."/>
            <person name="Griffin N.W."/>
            <person name="Cheng J."/>
            <person name="Latreille P."/>
            <person name="Kerstetter R.A."/>
            <person name="Terrapon N."/>
            <person name="Henrissat B."/>
            <person name="Osterman A.L."/>
            <person name="Gordon J.I."/>
        </authorList>
    </citation>
    <scope>NUCLEOTIDE SEQUENCE [LARGE SCALE GENOMIC DNA]</scope>
    <source>
        <strain evidence="8 9">WH2</strain>
    </source>
</reference>
<feature type="domain" description="Beta-mannosidase-like galactose-binding" evidence="7">
    <location>
        <begin position="109"/>
        <end position="235"/>
    </location>
</feature>
<gene>
    <name evidence="8" type="primary">csxA_1</name>
    <name evidence="8" type="ORF">BcellWH2_00733</name>
</gene>
<dbReference type="InterPro" id="IPR017853">
    <property type="entry name" value="GH"/>
</dbReference>
<dbReference type="Pfam" id="PF00703">
    <property type="entry name" value="Glyco_hydro_2"/>
    <property type="match status" value="1"/>
</dbReference>
<dbReference type="InterPro" id="IPR036156">
    <property type="entry name" value="Beta-gal/glucu_dom_sf"/>
</dbReference>
<dbReference type="Gene3D" id="2.60.40.10">
    <property type="entry name" value="Immunoglobulins"/>
    <property type="match status" value="3"/>
</dbReference>
<proteinExistence type="inferred from homology"/>
<evidence type="ECO:0000256" key="2">
    <source>
        <dbReference type="ARBA" id="ARBA00022801"/>
    </source>
</evidence>
<evidence type="ECO:0000256" key="1">
    <source>
        <dbReference type="ARBA" id="ARBA00007401"/>
    </source>
</evidence>
<keyword evidence="3 8" id="KW-0326">Glycosidase</keyword>
<keyword evidence="2 8" id="KW-0378">Hydrolase</keyword>
<accession>A0A0P0G743</accession>
<dbReference type="PANTHER" id="PTHR43536:SF1">
    <property type="entry name" value="MANNOSYLGLYCOPROTEIN ENDO-BETA-MANNOSIDASE"/>
    <property type="match status" value="1"/>
</dbReference>
<dbReference type="InterPro" id="IPR041351">
    <property type="entry name" value="Ig_GlcNase"/>
</dbReference>
<dbReference type="InterPro" id="IPR006102">
    <property type="entry name" value="Ig-like_GH2"/>
</dbReference>
<feature type="domain" description="Glycoside hydrolase family 2 catalytic" evidence="5">
    <location>
        <begin position="431"/>
        <end position="543"/>
    </location>
</feature>
<feature type="domain" description="Glycoside hydrolase family 2 immunoglobulin-like beta-sandwich" evidence="4">
    <location>
        <begin position="249"/>
        <end position="380"/>
    </location>
</feature>
<dbReference type="InterPro" id="IPR013783">
    <property type="entry name" value="Ig-like_fold"/>
</dbReference>
<dbReference type="KEGG" id="bcel:BcellWH2_00733"/>
<sequence length="925" mass="106381">MRNILFILLLCNVMLLKAQSLELEHWRIINSSEIADADAKVSQPSYPTTGWYQATVPTTVLNALVKENVYPDPRIGLNNYLIPDVSDEFNARMDLAKYNYLKSGRNPWQDPYWYRTEITLPKSYKGKKVWLTLYGINYRADVWVNGRLVADKNDIVGMFRRFKLDITDYALPGANNCVAVKIYQVDHPGVPTPGTQLKVFGPVRGHSYDIFKDETLKISGGWDCAPVVRDRNMGIYQKVTIEATDEVVIENPFIVTTLPKQDTSLADVNIKLEVKNTSGKAIEGKVNALITLVNDVKFPTYTKHMEGYLKPIKITKKVSLGAGEKKVVELTSEDFPSLLIKNPYLWYPNGYGEQYLHHIKLLYNAGGKVSDTKEFDFGIREVEVGLNRVEVDGDKAEVEYGRVYYVNGKRVFCKGGWIQPDILLEESDKRIYDEARLMAEANINLIGSEDMPSPSETWFESFDKYGLMWWHVFYQCYRMTPGTETENNPLDHNLAIACVEDMMLRYRNHPSIISWVGVNEVLMNENLYRLTKEKVKSLDTTRIYIPTTSYHWDVDALTPYLKEDLPTGTTDDGAPDYNWAPSSYFFDKVREVYLQMFRNELGMPSVPMYNSLRKFIPTAESTANVNSPIFPLDSIWAEHGAWDVSNYCYRSYDNAIRTMFGDPKTAKEYADNAQFLSADGYRAMFEAANHRMWDITSGVMIWKINSCWPDVCWQIYDWYLAPNASYYFARKAMEPVHVQLNANDFKISVINASHRVLDDVKVTAKVINNDMRVAWQHSQQLTVSPDCYKEIITVPQHGKYSYNYFVKLELHDKAGKLLSENLYWFYSQHMDFFWFTSMEKPELKKEVKVSKEEGEYVFSICLKNESARLSHFNHLTLQDARGEEINPVFWSDNFITLFPGDEKVITARVAVSDAGGVAPTFVLSR</sequence>
<dbReference type="InterPro" id="IPR043534">
    <property type="entry name" value="EBDG/EBM"/>
</dbReference>
<evidence type="ECO:0000259" key="6">
    <source>
        <dbReference type="Pfam" id="PF18368"/>
    </source>
</evidence>
<dbReference type="EC" id="3.2.1.165" evidence="8"/>
<feature type="domain" description="Exo-beta-D-glucosaminidase Ig-fold" evidence="6">
    <location>
        <begin position="821"/>
        <end position="916"/>
    </location>
</feature>
<evidence type="ECO:0000256" key="3">
    <source>
        <dbReference type="ARBA" id="ARBA00023295"/>
    </source>
</evidence>
<protein>
    <submittedName>
        <fullName evidence="8">Exo-beta-D-glucosaminidase</fullName>
        <ecNumber evidence="8">3.2.1.165</ecNumber>
    </submittedName>
</protein>
<dbReference type="GO" id="GO:0005975">
    <property type="term" value="P:carbohydrate metabolic process"/>
    <property type="evidence" value="ECO:0007669"/>
    <property type="project" value="InterPro"/>
</dbReference>
<evidence type="ECO:0000259" key="7">
    <source>
        <dbReference type="Pfam" id="PF22666"/>
    </source>
</evidence>
<evidence type="ECO:0000259" key="4">
    <source>
        <dbReference type="Pfam" id="PF00703"/>
    </source>
</evidence>
<dbReference type="RefSeq" id="WP_029428963.1">
    <property type="nucleotide sequence ID" value="NZ_CP012801.1"/>
</dbReference>
<dbReference type="SUPFAM" id="SSF51445">
    <property type="entry name" value="(Trans)glycosidases"/>
    <property type="match status" value="1"/>
</dbReference>
<dbReference type="Gene3D" id="2.60.120.260">
    <property type="entry name" value="Galactose-binding domain-like"/>
    <property type="match status" value="1"/>
</dbReference>
<comment type="similarity">
    <text evidence="1">Belongs to the glycosyl hydrolase 2 family.</text>
</comment>
<dbReference type="EMBL" id="CP012801">
    <property type="protein sequence ID" value="ALJ57997.1"/>
    <property type="molecule type" value="Genomic_DNA"/>
</dbReference>
<dbReference type="Proteomes" id="UP000061809">
    <property type="component" value="Chromosome"/>
</dbReference>
<dbReference type="InterPro" id="IPR008979">
    <property type="entry name" value="Galactose-bd-like_sf"/>
</dbReference>
<dbReference type="PATRIC" id="fig|246787.4.peg.758"/>